<dbReference type="PANTHER" id="PTHR12338">
    <property type="entry name" value="AUTOTRANSPORTER"/>
    <property type="match status" value="1"/>
</dbReference>
<keyword evidence="2" id="KW-0732">Signal</keyword>
<gene>
    <name evidence="4" type="ORF">HBF26_01305</name>
</gene>
<dbReference type="PANTHER" id="PTHR12338:SF5">
    <property type="entry name" value="ANTIGEN 43-RELATED"/>
    <property type="match status" value="1"/>
</dbReference>
<dbReference type="Pfam" id="PF12545">
    <property type="entry name" value="DUF3739"/>
    <property type="match status" value="1"/>
</dbReference>
<feature type="region of interest" description="Disordered" evidence="1">
    <location>
        <begin position="4229"/>
        <end position="4271"/>
    </location>
</feature>
<organism evidence="4 5">
    <name type="scientific">Luteibacter jiangsuensis</name>
    <dbReference type="NCBI Taxonomy" id="637577"/>
    <lineage>
        <taxon>Bacteria</taxon>
        <taxon>Pseudomonadati</taxon>
        <taxon>Pseudomonadota</taxon>
        <taxon>Gammaproteobacteria</taxon>
        <taxon>Lysobacterales</taxon>
        <taxon>Rhodanobacteraceae</taxon>
        <taxon>Luteibacter</taxon>
    </lineage>
</organism>
<dbReference type="InterPro" id="IPR021026">
    <property type="entry name" value="Filamn_hemagglutn_DUF3739"/>
</dbReference>
<feature type="region of interest" description="Disordered" evidence="1">
    <location>
        <begin position="3174"/>
        <end position="3198"/>
    </location>
</feature>
<reference evidence="4 5" key="1">
    <citation type="journal article" date="2011" name="Curr. Microbiol.">
        <title>Luteibacter jiangsuensis sp. nov.: a methamidophos-degrading bacterium isolated from a methamidophos-manufacturing factory.</title>
        <authorList>
            <person name="Wang L."/>
            <person name="Wang G.L."/>
            <person name="Li S.P."/>
            <person name="Jiang J.D."/>
        </authorList>
    </citation>
    <scope>NUCLEOTIDE SEQUENCE [LARGE SCALE GENOMIC DNA]</scope>
    <source>
        <strain evidence="4 5">CGMCC 1.10133</strain>
    </source>
</reference>
<feature type="region of interest" description="Disordered" evidence="1">
    <location>
        <begin position="58"/>
        <end position="79"/>
    </location>
</feature>
<evidence type="ECO:0000256" key="1">
    <source>
        <dbReference type="SAM" id="MobiDB-lite"/>
    </source>
</evidence>
<dbReference type="NCBIfam" id="TIGR01901">
    <property type="entry name" value="adhes_NPXG"/>
    <property type="match status" value="1"/>
</dbReference>
<name>A0ABX0Q1G4_9GAMM</name>
<dbReference type="EMBL" id="JAAQQR010000001">
    <property type="protein sequence ID" value="NID03507.1"/>
    <property type="molecule type" value="Genomic_DNA"/>
</dbReference>
<feature type="chain" id="PRO_5045263849" evidence="2">
    <location>
        <begin position="45"/>
        <end position="4271"/>
    </location>
</feature>
<evidence type="ECO:0000313" key="4">
    <source>
        <dbReference type="EMBL" id="NID03507.1"/>
    </source>
</evidence>
<dbReference type="InterPro" id="IPR011050">
    <property type="entry name" value="Pectin_lyase_fold/virulence"/>
</dbReference>
<keyword evidence="5" id="KW-1185">Reference proteome</keyword>
<dbReference type="SMART" id="SM00912">
    <property type="entry name" value="Haemagg_act"/>
    <property type="match status" value="1"/>
</dbReference>
<evidence type="ECO:0000259" key="3">
    <source>
        <dbReference type="SMART" id="SM00912"/>
    </source>
</evidence>
<evidence type="ECO:0000313" key="5">
    <source>
        <dbReference type="Proteomes" id="UP001429601"/>
    </source>
</evidence>
<feature type="compositionally biased region" description="Low complexity" evidence="1">
    <location>
        <begin position="69"/>
        <end position="79"/>
    </location>
</feature>
<dbReference type="Proteomes" id="UP001429601">
    <property type="component" value="Unassembled WGS sequence"/>
</dbReference>
<dbReference type="Pfam" id="PF05860">
    <property type="entry name" value="TPS"/>
    <property type="match status" value="1"/>
</dbReference>
<dbReference type="SUPFAM" id="SSF51126">
    <property type="entry name" value="Pectin lyase-like"/>
    <property type="match status" value="1"/>
</dbReference>
<protein>
    <submittedName>
        <fullName evidence="4">Filamentous hemagglutinin N-terminal domain-containing protein</fullName>
    </submittedName>
</protein>
<feature type="domain" description="Filamentous haemagglutinin FhaB/tRNA nuclease CdiA-like TPS" evidence="3">
    <location>
        <begin position="142"/>
        <end position="264"/>
    </location>
</feature>
<proteinExistence type="predicted"/>
<accession>A0ABX0Q1G4</accession>
<sequence>MIVRTKTPKDTRRPTPARPRPTLHRRAMCQFIAMALFGSGIAHAGTTPPAFSQAWFATKQPGARPPSAPSAGAGNGNNVSFSPGSALLQQRVQSSIQNLNNAAAALASQMQQQKDAQAAAAQLVSKVPDGLVEGGLKPAAAIAADPSLWQNANAPTDTVAGGRHTVEVKQTAKKAILTWDSFNVGRDTTLYFNQSGGNLTGGGNDWIALNRVNDPTASPSQILGKMKAEGTVYLLNRNGVIFGQGAQVDTHSLLASSMSLFSKDVKTSNNIFFASGISDPASNRLHQPVLLGDDGTAEGAGVVVEKGASISAGRDGFVLVAAPKVVNRGAIVADDGSVLLASAGRLDNATTAGELSLTVNGQVAPGGGVENTGLVQARRGSVTMTGPSIAQDGVVVTSTSIARPGSITLQGATATGNGPVEFGAGSVTAVLPEKDGATTTSTADADKVFVPGSVSVSGSKVTLAGGSLIEVPGGKVTLRAINMGGSDAGPTDGRVYIDSGATIDVSGLANVELPMSALLVSIPRIGQNELADSPLLRNSFLYTQKNIMLDSTVSGTRADGLDWIGSPILNAAGYVQNMPRDIDQMLTRGGSITLEGNDVIARAGSRMALDGGYLAYQSGWVTTPNLLGADGRIYNIASADPDVAYVGFAGQYNSAHARWGVSETYNSPVMGGSRRYQEGFVKGADAGTMTVHANRGLALDGEISAEATPGTRQTGDGTQPEGGNFAFDMAPAFAGVFSNRGLRVQETSRTLESLSPGFDRDTEWSDVDVAAGLDAPWMVVGADTLGRAGFSTIDLASATALEVASGAHLVVQPGGGVSIAGSRVDIYGSVEAPAGDISIRTTMPSQAPGQPTTSPLQDPDITLHDGALLSARGRWVNDSGLDPDHAQGDRWIDGGNVTMTTVSALDREDGDDTGSIILSEGSVIDVSGGGYVDIHGMTSLTHGVPAGRGGNVALQTYAYGDGGAWGGAPPPESFEHARVELGGSLRAFGFSGGGALTLRAAQVQVGGDPADMALPNGLWLAPEFFAGQGFSRYNLDSVTDTTVADGSNVVVRQANLLGDVDALRSLPTDADLYASPAVVGVGYLDDWQRWATRGTSQEALPGITLRAGDYLNWIVDPLSPGHTPREIPGVSGSAVIGKGARIDVDAGGVIDISAGHDVEVDGGLTAHGGAINLSTFFTQADTGLTSRVRVGGQAVLDASGVALVDTQAAPATTAAGRIVPRVGEVLAGGSVALNGSDETFVIAEDGARIDVSGAADSFDLPGASRRFFGTTANVAPVAVWSDGGSIVFGASAGLYIGATLDAHGGAPSAEGGSLQIVALDAGDDTAKVKAKGILVRQSHNGRPAFAAADAADGSVAGADGTLEFAADVLNGSGIASLQFGPAADQPAGVQQILPIAFAGDVKLNLGRQVLVNAAGIEALPEDARSVDIPAGYLQGTGHVSITAPYVQVTGTSLAPLAVAGDGILDINAGTIDMGGMVNLQGWRQASFNAADDLRFTVPPLRASGPDGSISPGMLFSTGDLVFSAGQVYPTSAYRFAIDANASGLPGADGNVRETTITFLPGKPSTAPLSAGGALLVSADHIEQQGTIRVPSGTLILGTTDPASAANGFGLAAGSPALATTKSVHLAPGSITSVSLDGLTVPYGTTVDGIDWRYATSPTDTPRTIAAPPAKQVQVQGDSVALDSGATIDLDGGGHLQASEFVPGTGGSRDVLATAPNGATVYAILPGRQGAVAATDLAMAASGGTQPDVGRQVYLSGVPGLPAGYYTLLPAQYATLPGAMRIYQTASRDAAPGQAAGFADGGYAVAGYYANALTGARDARTTTFVVQSGDTWKQYSQYRLTDADTFFSAAATKKGNVAPPLAADAGRLQIGAGRQLELGATLDATPDKGGRTSQVDISGQAIQILGADEAARDGYLGISADGLTTLGAGSLLLGGTRRSDTDGDHVDVSADSILLSNDAAHPLAGQEILLVAGPAGDGITLESGSVLTARGEGSQVGGQPLVFGRDAGTDASGKPVSTIDGSGALLRVSQHGAAPIARLGLGAGSPGGLLTIDAGATVTGGNALSLDATGRVRVDEHALLSGKAIDATANRIAFVGTDAASPTDGLAIGAVTLAQWAKSDSVTLRSRGSIDFLGAQDVAVDNSLVLSAGAITGDGHDVSLRAGTITFANLLGATAVNTQPGGGTLAVDANEIDFGAGTAALRGFGAFDGSAASGIVAAARDGMDFGAAAVDLSAPVFVADGGGATTLITTGAMALHGREGKALSRDGLGGSLTLRAASIDDGMNLRAAAGGLSLDATQGGIHVASGTSLDVAGVTRQFFDTAAYAPGGNLALSAAGDISIDDGASVRYGGAAEAGDAGSFKAVAGGALMLGGTYDGHAADGYRGGYFTVGTGGALDLDALAGLVAASGSTGLVDVTSAQGDLALSAGNTLKSQKVYLYANGGRARIDGTVDASSPAGSHIEVWARQGVDIDGVLDAHVTTPEQRGGDVLLGTTGTGNGSTDPTYGYEEVDRADAGYVHVGAGAQINVSGGSNNAFAGGRLSIRAPLLADGDVPVTIDSPSSIKGARDVTIEPLAVWSTTDGTGNQQHFDGVVDPAGWFKSDGVTMVSGTWVDGKGNALPPPTDAAQQADYLDKYYFTPDAINTDHAGFYGYRDGDPTHGPGTLMGFVQQPGFTFGHRFDGIANVHVRPGIELRNPTDGANDGDIKVVTNWNLGAGVTGTDGKPQLAYRYHGQAPILTVRAAGNLDLDASITDGFYQQNDGAQLNDPPTSGPDDPRYDAALIGYQAAQSYLDANNAWNGTINLADGDPADGMTPGGGVADISKDPYYQPLTAPSKGQNDDYYANYQQYITEFGDNATNFGWSSSFVTTNQTTGFLAYNPTKQVAPQPSAFASYADYASAYEAWLEATFPFFTPSAETPSPILLPVNSDYAAWSRDYGTYITGHFNYYFWVSLFVGAGSGTQLFYAPFAPKESNPANPLYSAALTAYQKAQIYLDANDAWNGTINLADGDPADGKTPGGGKADISKDPYYQPLIAPAAKQTDQYYANYQKYITEFGDNASNFGWSSSFVTANDTTGFLAYNPTKQVAPQPGQFANYADYATAYETWLEATFPFFTPSAETPSPILLPVANDYTAWSSDYDTYITGHFNYYFWVSLFVTGGSGTQLFYAPFAPRENADNSAPPAVPVGKPAPDNSPSNMPTLGNAASLASATLLGGPSTSYRLVAGSDVAGSDPLATAAASTANVRLDGHFEVKDTVTDPTVVTPNGPLSGKTLFMPTTIRTGTGDLDMVSAGDIRWMDTAAPATVYTAGAPAEGTTAGTDIRVVRPSELSGAGLPERRQPDMLVNGLVNPDHAGDIYLRAGGDIAGIQNVVDADGLQTKSSPGTSVAQYWWQWMQVGNAADGSSSSIDFANFHQGVMSVGGNIDVDAGGDVQELSASLPTTWYKNADGKSLTTVGGGDLSVHAGGDILSGTYFVARGTADIRAEGLIAASPSLATIDSGVEMGAGGGSAHFMTPVSTVFGMQDAQVTVKARQGTDIGYVYDPSYYVNYASPTNALLPAGHPDSQGYSTASSFDVASVAGDIVFGSLVAPSQVFGSGGGAGAVLPASLAMTALSGSIDVRRNGELFPSPTGELTLLAADSIAFVNSGVLSSGRFFGLIDVSPEDMPSPLQPITSTTPTTWLGAEDRSGTSNAAFHEPDALHADDTAPVRIYALGGDITNGVQDARGNTWDALVLLPSKQAEIRAGRDIVNLWLIGQHTRNADITRVSAGRDIYDTPFSANPGLPPHANTGNPVPALMVGGPGTFVVDAGRDIGPFVSQADLAPRSSAAGGQTGIQAVGNFYNPYLPHESADVLVNFGVGPGVDTAGFLARYLGGVDGLPSLMPDLVKFMQERLAGQNTATGHASDDVTPMLTPEQARDLFAKEPEIVQRIFAEKVLFKLLAEVGTDYNDASSPYAGQYARGYAALDSLFPSAFGYTANGTGQGGLNGAAATVDTGDLDIRSSTIQTQQGGDVTLLGPGGQALIGSTSAPRFTDSNGHVIAGPNTMGLLTLETGNVNVFTDRSLLLAQSRVFTEQGGDITIWSSNGDVNAGQGAKTSSEVPPPIFLCDVDAWCRVDARGQVSGAGIATLQSVEGAPAGDAYLIAPRGTVDAGDAGIRVSGNIVIAAARVANADNIQVKGEAIGVPVTAAVNVGALNAASAAATAASQAAEDVARKQQADARDKLPSEISVRVLRDGDSTSSVAPAPGYDGSSPVQVLGRNEDGKLTDAERKALRRM</sequence>
<feature type="signal peptide" evidence="2">
    <location>
        <begin position="1"/>
        <end position="44"/>
    </location>
</feature>
<feature type="region of interest" description="Disordered" evidence="1">
    <location>
        <begin position="1"/>
        <end position="24"/>
    </location>
</feature>
<feature type="compositionally biased region" description="Basic and acidic residues" evidence="1">
    <location>
        <begin position="4254"/>
        <end position="4271"/>
    </location>
</feature>
<dbReference type="InterPro" id="IPR050909">
    <property type="entry name" value="Bact_Autotransporter_VF"/>
</dbReference>
<evidence type="ECO:0000256" key="2">
    <source>
        <dbReference type="SAM" id="SignalP"/>
    </source>
</evidence>
<dbReference type="RefSeq" id="WP_167122310.1">
    <property type="nucleotide sequence ID" value="NZ_JAAQQR010000001.1"/>
</dbReference>
<comment type="caution">
    <text evidence="4">The sequence shown here is derived from an EMBL/GenBank/DDBJ whole genome shotgun (WGS) entry which is preliminary data.</text>
</comment>
<dbReference type="Gene3D" id="2.160.20.10">
    <property type="entry name" value="Single-stranded right-handed beta-helix, Pectin lyase-like"/>
    <property type="match status" value="2"/>
</dbReference>
<dbReference type="InterPro" id="IPR012334">
    <property type="entry name" value="Pectin_lyas_fold"/>
</dbReference>
<dbReference type="InterPro" id="IPR008638">
    <property type="entry name" value="FhaB/CdiA-like_TPS"/>
</dbReference>